<evidence type="ECO:0000259" key="4">
    <source>
        <dbReference type="PROSITE" id="PS51158"/>
    </source>
</evidence>
<dbReference type="GeneID" id="6069135"/>
<dbReference type="Gene3D" id="3.20.200.10">
    <property type="entry name" value="MHCK/EF2 kinase"/>
    <property type="match status" value="1"/>
</dbReference>
<dbReference type="GO" id="GO:0004674">
    <property type="term" value="F:protein serine/threonine kinase activity"/>
    <property type="evidence" value="ECO:0007669"/>
    <property type="project" value="UniProtKB-KW"/>
</dbReference>
<keyword evidence="3" id="KW-0418">Kinase</keyword>
<dbReference type="AlphaFoldDB" id="B0CNG9"/>
<dbReference type="KEGG" id="lbc:LACBIDRAFT_301407"/>
<sequence>MCEVQTIPSFYFNFKSSLFGKLQPSLSSGSRIVPHKYFLATKLLPCSKADGSIKKFTRNDEIGNAMDDLTKAIHAFAHFLLIYSHSHLLFCDLRGAYDFNGKMCLFNPQAHTFVLYRNILHHTPAYESTTETHQIKRIVPLIGMVAPPKKIETSMLKIATKTGFVDVFLSTMFMS</sequence>
<dbReference type="InterPro" id="IPR011009">
    <property type="entry name" value="Kinase-like_dom_sf"/>
</dbReference>
<dbReference type="Pfam" id="PF02816">
    <property type="entry name" value="Alpha_kinase"/>
    <property type="match status" value="1"/>
</dbReference>
<dbReference type="HOGENOM" id="CLU_1532823_0_0_1"/>
<dbReference type="Proteomes" id="UP000001194">
    <property type="component" value="Unassembled WGS sequence"/>
</dbReference>
<evidence type="ECO:0000256" key="3">
    <source>
        <dbReference type="ARBA" id="ARBA00022777"/>
    </source>
</evidence>
<dbReference type="RefSeq" id="XP_001874133.1">
    <property type="nucleotide sequence ID" value="XM_001874098.1"/>
</dbReference>
<accession>B0CNG9</accession>
<gene>
    <name evidence="5" type="ORF">LACBIDRAFT_301407</name>
</gene>
<protein>
    <submittedName>
        <fullName evidence="5">Predicted protein</fullName>
    </submittedName>
</protein>
<organism evidence="6">
    <name type="scientific">Laccaria bicolor (strain S238N-H82 / ATCC MYA-4686)</name>
    <name type="common">Bicoloured deceiver</name>
    <name type="synonym">Laccaria laccata var. bicolor</name>
    <dbReference type="NCBI Taxonomy" id="486041"/>
    <lineage>
        <taxon>Eukaryota</taxon>
        <taxon>Fungi</taxon>
        <taxon>Dikarya</taxon>
        <taxon>Basidiomycota</taxon>
        <taxon>Agaricomycotina</taxon>
        <taxon>Agaricomycetes</taxon>
        <taxon>Agaricomycetidae</taxon>
        <taxon>Agaricales</taxon>
        <taxon>Agaricineae</taxon>
        <taxon>Hydnangiaceae</taxon>
        <taxon>Laccaria</taxon>
    </lineage>
</organism>
<keyword evidence="1" id="KW-0723">Serine/threonine-protein kinase</keyword>
<evidence type="ECO:0000313" key="6">
    <source>
        <dbReference type="Proteomes" id="UP000001194"/>
    </source>
</evidence>
<evidence type="ECO:0000256" key="2">
    <source>
        <dbReference type="ARBA" id="ARBA00022679"/>
    </source>
</evidence>
<keyword evidence="6" id="KW-1185">Reference proteome</keyword>
<dbReference type="InterPro" id="IPR004166">
    <property type="entry name" value="a-kinase_dom"/>
</dbReference>
<proteinExistence type="predicted"/>
<evidence type="ECO:0000256" key="1">
    <source>
        <dbReference type="ARBA" id="ARBA00022527"/>
    </source>
</evidence>
<dbReference type="PROSITE" id="PS51158">
    <property type="entry name" value="ALPHA_KINASE"/>
    <property type="match status" value="1"/>
</dbReference>
<dbReference type="GO" id="GO:0005524">
    <property type="term" value="F:ATP binding"/>
    <property type="evidence" value="ECO:0007669"/>
    <property type="project" value="InterPro"/>
</dbReference>
<keyword evidence="2" id="KW-0808">Transferase</keyword>
<evidence type="ECO:0000313" key="5">
    <source>
        <dbReference type="EMBL" id="EDR15925.1"/>
    </source>
</evidence>
<dbReference type="InParanoid" id="B0CNG9"/>
<feature type="domain" description="Alpha-type protein kinase" evidence="4">
    <location>
        <begin position="1"/>
        <end position="147"/>
    </location>
</feature>
<reference evidence="5 6" key="1">
    <citation type="journal article" date="2008" name="Nature">
        <title>The genome of Laccaria bicolor provides insights into mycorrhizal symbiosis.</title>
        <authorList>
            <person name="Martin F."/>
            <person name="Aerts A."/>
            <person name="Ahren D."/>
            <person name="Brun A."/>
            <person name="Danchin E.G.J."/>
            <person name="Duchaussoy F."/>
            <person name="Gibon J."/>
            <person name="Kohler A."/>
            <person name="Lindquist E."/>
            <person name="Pereda V."/>
            <person name="Salamov A."/>
            <person name="Shapiro H.J."/>
            <person name="Wuyts J."/>
            <person name="Blaudez D."/>
            <person name="Buee M."/>
            <person name="Brokstein P."/>
            <person name="Canbaeck B."/>
            <person name="Cohen D."/>
            <person name="Courty P.E."/>
            <person name="Coutinho P.M."/>
            <person name="Delaruelle C."/>
            <person name="Detter J.C."/>
            <person name="Deveau A."/>
            <person name="DiFazio S."/>
            <person name="Duplessis S."/>
            <person name="Fraissinet-Tachet L."/>
            <person name="Lucic E."/>
            <person name="Frey-Klett P."/>
            <person name="Fourrey C."/>
            <person name="Feussner I."/>
            <person name="Gay G."/>
            <person name="Grimwood J."/>
            <person name="Hoegger P.J."/>
            <person name="Jain P."/>
            <person name="Kilaru S."/>
            <person name="Labbe J."/>
            <person name="Lin Y.C."/>
            <person name="Legue V."/>
            <person name="Le Tacon F."/>
            <person name="Marmeisse R."/>
            <person name="Melayah D."/>
            <person name="Montanini B."/>
            <person name="Muratet M."/>
            <person name="Nehls U."/>
            <person name="Niculita-Hirzel H."/>
            <person name="Oudot-Le Secq M.P."/>
            <person name="Peter M."/>
            <person name="Quesneville H."/>
            <person name="Rajashekar B."/>
            <person name="Reich M."/>
            <person name="Rouhier N."/>
            <person name="Schmutz J."/>
            <person name="Yin T."/>
            <person name="Chalot M."/>
            <person name="Henrissat B."/>
            <person name="Kuees U."/>
            <person name="Lucas S."/>
            <person name="Van de Peer Y."/>
            <person name="Podila G.K."/>
            <person name="Polle A."/>
            <person name="Pukkila P.J."/>
            <person name="Richardson P.M."/>
            <person name="Rouze P."/>
            <person name="Sanders I.R."/>
            <person name="Stajich J.E."/>
            <person name="Tunlid A."/>
            <person name="Tuskan G."/>
            <person name="Grigoriev I.V."/>
        </authorList>
    </citation>
    <scope>NUCLEOTIDE SEQUENCE [LARGE SCALE GENOMIC DNA]</scope>
    <source>
        <strain evidence="6">S238N-H82 / ATCC MYA-4686</strain>
    </source>
</reference>
<dbReference type="SUPFAM" id="SSF56112">
    <property type="entry name" value="Protein kinase-like (PK-like)"/>
    <property type="match status" value="1"/>
</dbReference>
<name>B0CNG9_LACBS</name>
<dbReference type="OrthoDB" id="301415at2759"/>
<dbReference type="EMBL" id="DS547091">
    <property type="protein sequence ID" value="EDR15925.1"/>
    <property type="molecule type" value="Genomic_DNA"/>
</dbReference>